<name>X0TGD6_9ZZZZ</name>
<accession>X0TGD6</accession>
<comment type="caution">
    <text evidence="1">The sequence shown here is derived from an EMBL/GenBank/DDBJ whole genome shotgun (WGS) entry which is preliminary data.</text>
</comment>
<gene>
    <name evidence="1" type="ORF">S01H1_29704</name>
</gene>
<organism evidence="1">
    <name type="scientific">marine sediment metagenome</name>
    <dbReference type="NCBI Taxonomy" id="412755"/>
    <lineage>
        <taxon>unclassified sequences</taxon>
        <taxon>metagenomes</taxon>
        <taxon>ecological metagenomes</taxon>
    </lineage>
</organism>
<feature type="non-terminal residue" evidence="1">
    <location>
        <position position="1"/>
    </location>
</feature>
<sequence length="259" mass="30227">NINRYRTKFFVFNDENKELKVIGSTCVNEWFGLDILKALEIYTESLKDLAEDEDIKGGGSYSYYGDHLDFLIKAIAYVTDNFNLAWKSVAKYEQESTSASVSNLITALANTKYDCYRTIAEDFDTFKNTLSEDFIEKNKKLLIENYLNIEPKNDFEHNIKNNLFYTDDDGQLRDFIESRGVVCWSIWKANNDLRVKNSEQQSKKESEYIGTEKEKLENLKLTINKMFEFESQYGLCKLMLMTDESGNSFKWYNSGNKSF</sequence>
<proteinExistence type="predicted"/>
<dbReference type="EMBL" id="BARS01018244">
    <property type="protein sequence ID" value="GAF92274.1"/>
    <property type="molecule type" value="Genomic_DNA"/>
</dbReference>
<protein>
    <submittedName>
        <fullName evidence="1">Uncharacterized protein</fullName>
    </submittedName>
</protein>
<dbReference type="AlphaFoldDB" id="X0TGD6"/>
<reference evidence="1" key="1">
    <citation type="journal article" date="2014" name="Front. Microbiol.">
        <title>High frequency of phylogenetically diverse reductive dehalogenase-homologous genes in deep subseafloor sedimentary metagenomes.</title>
        <authorList>
            <person name="Kawai M."/>
            <person name="Futagami T."/>
            <person name="Toyoda A."/>
            <person name="Takaki Y."/>
            <person name="Nishi S."/>
            <person name="Hori S."/>
            <person name="Arai W."/>
            <person name="Tsubouchi T."/>
            <person name="Morono Y."/>
            <person name="Uchiyama I."/>
            <person name="Ito T."/>
            <person name="Fujiyama A."/>
            <person name="Inagaki F."/>
            <person name="Takami H."/>
        </authorList>
    </citation>
    <scope>NUCLEOTIDE SEQUENCE</scope>
    <source>
        <strain evidence="1">Expedition CK06-06</strain>
    </source>
</reference>
<evidence type="ECO:0000313" key="1">
    <source>
        <dbReference type="EMBL" id="GAF92274.1"/>
    </source>
</evidence>